<keyword evidence="2" id="KW-0472">Membrane</keyword>
<reference evidence="3 4" key="1">
    <citation type="submission" date="2018-07" db="EMBL/GenBank/DDBJ databases">
        <title>Desertimonas flava gen. nov. sp. nov.</title>
        <authorList>
            <person name="Liu S."/>
        </authorList>
    </citation>
    <scope>NUCLEOTIDE SEQUENCE [LARGE SCALE GENOMIC DNA]</scope>
    <source>
        <strain evidence="3 4">16Sb5-5</strain>
    </source>
</reference>
<keyword evidence="2" id="KW-1133">Transmembrane helix</keyword>
<name>A0A367YRM4_9ACTN</name>
<protein>
    <recommendedName>
        <fullName evidence="5">DUF3137 domain-containing protein</fullName>
    </recommendedName>
</protein>
<proteinExistence type="predicted"/>
<organism evidence="3 4">
    <name type="scientific">Desertihabitans brevis</name>
    <dbReference type="NCBI Taxonomy" id="2268447"/>
    <lineage>
        <taxon>Bacteria</taxon>
        <taxon>Bacillati</taxon>
        <taxon>Actinomycetota</taxon>
        <taxon>Actinomycetes</taxon>
        <taxon>Propionibacteriales</taxon>
        <taxon>Propionibacteriaceae</taxon>
        <taxon>Desertihabitans</taxon>
    </lineage>
</organism>
<keyword evidence="4" id="KW-1185">Reference proteome</keyword>
<keyword evidence="2" id="KW-0812">Transmembrane</keyword>
<feature type="transmembrane region" description="Helical" evidence="2">
    <location>
        <begin position="6"/>
        <end position="22"/>
    </location>
</feature>
<gene>
    <name evidence="3" type="ORF">DT076_14985</name>
</gene>
<feature type="region of interest" description="Disordered" evidence="1">
    <location>
        <begin position="264"/>
        <end position="283"/>
    </location>
</feature>
<dbReference type="EMBL" id="QOUI01000010">
    <property type="protein sequence ID" value="RCK68543.1"/>
    <property type="molecule type" value="Genomic_DNA"/>
</dbReference>
<feature type="compositionally biased region" description="Low complexity" evidence="1">
    <location>
        <begin position="264"/>
        <end position="280"/>
    </location>
</feature>
<evidence type="ECO:0000256" key="2">
    <source>
        <dbReference type="SAM" id="Phobius"/>
    </source>
</evidence>
<accession>A0A367YRM4</accession>
<comment type="caution">
    <text evidence="3">The sequence shown here is derived from an EMBL/GenBank/DDBJ whole genome shotgun (WGS) entry which is preliminary data.</text>
</comment>
<dbReference type="AlphaFoldDB" id="A0A367YRM4"/>
<evidence type="ECO:0008006" key="5">
    <source>
        <dbReference type="Google" id="ProtNLM"/>
    </source>
</evidence>
<dbReference type="Proteomes" id="UP000252770">
    <property type="component" value="Unassembled WGS sequence"/>
</dbReference>
<sequence>MVAILIGVLVLGGIVLGIVLAVRRHRWIKGMREKGWEFVDSPHLAITADLGCPPFGQGFVRKVDDQVLGQVGSPPVPFQMVEYHARSFDDELAVLKLPFALPELYVCDGSTARVGCVGEVHPHPRWTVLTTDHAAADAVLGACGPALEALAATGHKVDLGIDGSNLVALSAPREAEHLDPFLQALAGVAHGLATLERHRVPEPARPPFPFYRRPDWVYHGRRDDLLRTVRHQTGGFGHRAEHVLTGDSGQLPFIALRHHWKTQTTVTTSDGRGGTTTRTQTNHHSEDLLEITLPAAWPFLLVGDAGWFAGGEKVELESARFNELFDVRSDSPKLAYDVLHPRQMEYLMQSRPPTFTLSGTVLRVSSSHDTEWIGHTLDVLTGFLARVPGWVWKNLGVPEPSFTRPELG</sequence>
<evidence type="ECO:0000313" key="3">
    <source>
        <dbReference type="EMBL" id="RCK68543.1"/>
    </source>
</evidence>
<evidence type="ECO:0000313" key="4">
    <source>
        <dbReference type="Proteomes" id="UP000252770"/>
    </source>
</evidence>
<evidence type="ECO:0000256" key="1">
    <source>
        <dbReference type="SAM" id="MobiDB-lite"/>
    </source>
</evidence>